<reference evidence="1 2" key="1">
    <citation type="submission" date="2018-06" db="EMBL/GenBank/DDBJ databases">
        <title>NTM in soil in Japan.</title>
        <authorList>
            <person name="Ohya K."/>
        </authorList>
    </citation>
    <scope>NUCLEOTIDE SEQUENCE [LARGE SCALE GENOMIC DNA]</scope>
    <source>
        <strain evidence="1 2">GF28</strain>
    </source>
</reference>
<dbReference type="InterPro" id="IPR032710">
    <property type="entry name" value="NTF2-like_dom_sf"/>
</dbReference>
<dbReference type="Proteomes" id="UP000250915">
    <property type="component" value="Unassembled WGS sequence"/>
</dbReference>
<evidence type="ECO:0000313" key="2">
    <source>
        <dbReference type="Proteomes" id="UP000250915"/>
    </source>
</evidence>
<proteinExistence type="predicted"/>
<dbReference type="GO" id="GO:0030638">
    <property type="term" value="P:polyketide metabolic process"/>
    <property type="evidence" value="ECO:0007669"/>
    <property type="project" value="InterPro"/>
</dbReference>
<accession>A0A329M8N7</accession>
<gene>
    <name evidence="1" type="ORF">DQP57_02365</name>
</gene>
<dbReference type="EMBL" id="QMEV01000003">
    <property type="protein sequence ID" value="RAV16519.1"/>
    <property type="molecule type" value="Genomic_DNA"/>
</dbReference>
<dbReference type="OrthoDB" id="129343at2"/>
<dbReference type="InterPro" id="IPR009959">
    <property type="entry name" value="Cyclase_SnoaL-like"/>
</dbReference>
<name>A0A329M8N7_9MYCO</name>
<sequence>MTSQRREDEMRLQNSEHQELRRLYESYLDACNAHDFDRMASFYTPQIRVNDVAMDPSTVAAQFEPIVSAFPDWHWDVRNIAIDRDLISLHFTVTGTHKGTFEGIAPTGRRVSITEFTLYRVEDGKFAYVWDLADMAAIRQQIEI</sequence>
<dbReference type="PANTHER" id="PTHR38436:SF1">
    <property type="entry name" value="ESTER CYCLASE"/>
    <property type="match status" value="1"/>
</dbReference>
<dbReference type="Pfam" id="PF07366">
    <property type="entry name" value="SnoaL"/>
    <property type="match status" value="1"/>
</dbReference>
<dbReference type="PANTHER" id="PTHR38436">
    <property type="entry name" value="POLYKETIDE CYCLASE SNOAL-LIKE DOMAIN"/>
    <property type="match status" value="1"/>
</dbReference>
<protein>
    <submittedName>
        <fullName evidence="1">Ester cyclase</fullName>
    </submittedName>
</protein>
<organism evidence="1 2">
    <name type="scientific">Mycobacterium colombiense</name>
    <dbReference type="NCBI Taxonomy" id="339268"/>
    <lineage>
        <taxon>Bacteria</taxon>
        <taxon>Bacillati</taxon>
        <taxon>Actinomycetota</taxon>
        <taxon>Actinomycetes</taxon>
        <taxon>Mycobacteriales</taxon>
        <taxon>Mycobacteriaceae</taxon>
        <taxon>Mycobacterium</taxon>
        <taxon>Mycobacterium avium complex (MAC)</taxon>
    </lineage>
</organism>
<dbReference type="Gene3D" id="3.10.450.50">
    <property type="match status" value="1"/>
</dbReference>
<dbReference type="SUPFAM" id="SSF54427">
    <property type="entry name" value="NTF2-like"/>
    <property type="match status" value="1"/>
</dbReference>
<evidence type="ECO:0000313" key="1">
    <source>
        <dbReference type="EMBL" id="RAV16519.1"/>
    </source>
</evidence>
<dbReference type="AlphaFoldDB" id="A0A329M8N7"/>
<comment type="caution">
    <text evidence="1">The sequence shown here is derived from an EMBL/GenBank/DDBJ whole genome shotgun (WGS) entry which is preliminary data.</text>
</comment>